<dbReference type="RefSeq" id="WP_305963760.1">
    <property type="nucleotide sequence ID" value="NZ_JAVAMQ010000011.1"/>
</dbReference>
<protein>
    <submittedName>
        <fullName evidence="1">Regulatory protein GemA</fullName>
    </submittedName>
</protein>
<sequence length="142" mass="15857">TVTVTPSISTTSWLQSNWYAYRAMLVRVTGAASLRAMSERQKLDVIEELKRLGFRVTARGKQLPASTKPYIRLIHALWKSCHRAGAIENGSREALRAFCKRFIAHGDDHVAVDPDLLSSEQATPIIEALKKMEARAKAKRPA</sequence>
<evidence type="ECO:0000313" key="2">
    <source>
        <dbReference type="Proteomes" id="UP001224997"/>
    </source>
</evidence>
<keyword evidence="2" id="KW-1185">Reference proteome</keyword>
<evidence type="ECO:0000313" key="1">
    <source>
        <dbReference type="EMBL" id="MDP5307910.1"/>
    </source>
</evidence>
<organism evidence="1 2">
    <name type="scientific">Paracoccus spongiarum</name>
    <dbReference type="NCBI Taxonomy" id="3064387"/>
    <lineage>
        <taxon>Bacteria</taxon>
        <taxon>Pseudomonadati</taxon>
        <taxon>Pseudomonadota</taxon>
        <taxon>Alphaproteobacteria</taxon>
        <taxon>Rhodobacterales</taxon>
        <taxon>Paracoccaceae</taxon>
        <taxon>Paracoccus</taxon>
    </lineage>
</organism>
<feature type="non-terminal residue" evidence="1">
    <location>
        <position position="1"/>
    </location>
</feature>
<accession>A0ABT9JDW8</accession>
<gene>
    <name evidence="1" type="ORF">Q5Y72_12515</name>
</gene>
<name>A0ABT9JDW8_9RHOB</name>
<comment type="caution">
    <text evidence="1">The sequence shown here is derived from an EMBL/GenBank/DDBJ whole genome shotgun (WGS) entry which is preliminary data.</text>
</comment>
<dbReference type="Pfam" id="PF06252">
    <property type="entry name" value="GemA"/>
    <property type="match status" value="1"/>
</dbReference>
<dbReference type="InterPro" id="IPR009363">
    <property type="entry name" value="Phage_Mu_Gp16"/>
</dbReference>
<reference evidence="1 2" key="1">
    <citation type="submission" date="2023-08" db="EMBL/GenBank/DDBJ databases">
        <authorList>
            <person name="Park J.-S."/>
        </authorList>
    </citation>
    <scope>NUCLEOTIDE SEQUENCE [LARGE SCALE GENOMIC DNA]</scope>
    <source>
        <strain evidence="1 2">2205BS29-5</strain>
    </source>
</reference>
<dbReference type="Proteomes" id="UP001224997">
    <property type="component" value="Unassembled WGS sequence"/>
</dbReference>
<proteinExistence type="predicted"/>
<dbReference type="EMBL" id="JAVAMQ010000011">
    <property type="protein sequence ID" value="MDP5307910.1"/>
    <property type="molecule type" value="Genomic_DNA"/>
</dbReference>